<sequence length="819" mass="89873">MKGKLKDLLTALGIVQMCIGVLNIAMGIMFTCTGFSMYITAQGPFWLGSLFLLSGILCILAVKFPTSSLLVEDPELHKLLLEDAIAGAAINKHKVWPLLPTASVQRCSMTLTVSHDESLTVITVNSNPKSKWPVLCQILGFLCYSPMCSVSQVVKKGKLKDIHTAFGIVQMVIGILNIAVGIAFTCLSSWYTMDRIAQGPFWIGSVFLVAGIVCILAARFPSFCLVITGMILNIVGTALAITAVVLYSVDLANDHTGYCESYNSYYYSRYDYGYGYGYGTPSSEISRRQDICQYYRNLIETIFKGLDIMMIVLSVLQLCVTISFCVLTGKALCKKDEDAKTVQIIVGVTNIVVGIVFLSFGFCYSLDPSFQGPFWLSTAFLVGIVCIPGAKFPYSCLLVVTMILKIIFRELDIMIVVLTVIQLCVTISFCVWTGEALCKKDAKLVGRLKSITPVYSMSLTVSHDEGLTVITITSNVKSKWPVLCQILGSLYYSLVCSVSQDMKRKLTYIHTALGSEGMMVVTITSNPKSKWPALCQILSSLCYGPVCFASEDMKEKLTDTQRVIGMIQIVVAVMNLVLGCFGIIYFLATSSVSSLLVEKTTLETKSGISHNTKDSMTDSMTPALSQSSVFVFQNMKDVLTDTRTELLTLQIMVGVMNIAMGFFGFVFAFWIGSVFLVVGIICAVAVHFPHPKLLVIRVILNVVSAALAITAAVLYSVDLAVGSSLSCYREPYYYSSDNEFIRLNRKSSNFESCFYYKNLSEIILGGLDIMMIVLSVVQLCVTITFCVLTGKALCKKDEDEKLDPELYKPLLEDDTAGAA</sequence>
<evidence type="ECO:0000256" key="4">
    <source>
        <dbReference type="ARBA" id="ARBA00022989"/>
    </source>
</evidence>
<feature type="transmembrane region" description="Helical" evidence="6">
    <location>
        <begin position="45"/>
        <end position="62"/>
    </location>
</feature>
<feature type="transmembrane region" description="Helical" evidence="6">
    <location>
        <begin position="413"/>
        <end position="434"/>
    </location>
</feature>
<dbReference type="InterPro" id="IPR036259">
    <property type="entry name" value="MFS_trans_sf"/>
</dbReference>
<gene>
    <name evidence="7" type="ORF">ROHU_004088</name>
</gene>
<name>A0A498NRK0_LABRO</name>
<feature type="transmembrane region" description="Helical" evidence="6">
    <location>
        <begin position="662"/>
        <end position="686"/>
    </location>
</feature>
<accession>A0A498NRK0</accession>
<dbReference type="PANTHER" id="PTHR23320:SF125">
    <property type="entry name" value="TRANSMEMBRANE PROTEIN 176L.1-RELATED"/>
    <property type="match status" value="1"/>
</dbReference>
<reference evidence="7 8" key="1">
    <citation type="submission" date="2018-03" db="EMBL/GenBank/DDBJ databases">
        <title>Draft genome sequence of Rohu Carp (Labeo rohita).</title>
        <authorList>
            <person name="Das P."/>
            <person name="Kushwaha B."/>
            <person name="Joshi C.G."/>
            <person name="Kumar D."/>
            <person name="Nagpure N.S."/>
            <person name="Sahoo L."/>
            <person name="Das S.P."/>
            <person name="Bit A."/>
            <person name="Patnaik S."/>
            <person name="Meher P.K."/>
            <person name="Jayasankar P."/>
            <person name="Koringa P.G."/>
            <person name="Patel N.V."/>
            <person name="Hinsu A.T."/>
            <person name="Kumar R."/>
            <person name="Pandey M."/>
            <person name="Agarwal S."/>
            <person name="Srivastava S."/>
            <person name="Singh M."/>
            <person name="Iquebal M.A."/>
            <person name="Jaiswal S."/>
            <person name="Angadi U.B."/>
            <person name="Kumar N."/>
            <person name="Raza M."/>
            <person name="Shah T.M."/>
            <person name="Rai A."/>
            <person name="Jena J.K."/>
        </authorList>
    </citation>
    <scope>NUCLEOTIDE SEQUENCE [LARGE SCALE GENOMIC DNA]</scope>
    <source>
        <strain evidence="7">DASCIFA01</strain>
        <tissue evidence="7">Testis</tissue>
    </source>
</reference>
<dbReference type="AlphaFoldDB" id="A0A498NRK0"/>
<evidence type="ECO:0000313" key="8">
    <source>
        <dbReference type="Proteomes" id="UP000290572"/>
    </source>
</evidence>
<keyword evidence="4 6" id="KW-1133">Transmembrane helix</keyword>
<evidence type="ECO:0000256" key="1">
    <source>
        <dbReference type="ARBA" id="ARBA00004141"/>
    </source>
</evidence>
<dbReference type="InterPro" id="IPR030417">
    <property type="entry name" value="MS4A"/>
</dbReference>
<evidence type="ECO:0000256" key="2">
    <source>
        <dbReference type="ARBA" id="ARBA00009565"/>
    </source>
</evidence>
<feature type="transmembrane region" description="Helical" evidence="6">
    <location>
        <begin position="374"/>
        <end position="401"/>
    </location>
</feature>
<dbReference type="SUPFAM" id="SSF103473">
    <property type="entry name" value="MFS general substrate transporter"/>
    <property type="match status" value="1"/>
</dbReference>
<protein>
    <submittedName>
        <fullName evidence="7">Transmembrane protein 176A-like</fullName>
    </submittedName>
</protein>
<keyword evidence="3 6" id="KW-0812">Transmembrane</keyword>
<feature type="transmembrane region" description="Helical" evidence="6">
    <location>
        <begin position="199"/>
        <end position="218"/>
    </location>
</feature>
<dbReference type="STRING" id="84645.A0A498NRK0"/>
<feature type="transmembrane region" description="Helical" evidence="6">
    <location>
        <begin position="165"/>
        <end position="193"/>
    </location>
</feature>
<evidence type="ECO:0000256" key="3">
    <source>
        <dbReference type="ARBA" id="ARBA00022692"/>
    </source>
</evidence>
<feature type="transmembrane region" description="Helical" evidence="6">
    <location>
        <begin position="762"/>
        <end position="788"/>
    </location>
</feature>
<dbReference type="GO" id="GO:0016020">
    <property type="term" value="C:membrane"/>
    <property type="evidence" value="ECO:0007669"/>
    <property type="project" value="UniProtKB-SubCell"/>
</dbReference>
<dbReference type="EMBL" id="QBIY01011205">
    <property type="protein sequence ID" value="RXN34177.1"/>
    <property type="molecule type" value="Genomic_DNA"/>
</dbReference>
<feature type="transmembrane region" description="Helical" evidence="6">
    <location>
        <begin position="698"/>
        <end position="717"/>
    </location>
</feature>
<feature type="transmembrane region" description="Helical" evidence="6">
    <location>
        <begin position="341"/>
        <end position="362"/>
    </location>
</feature>
<feature type="transmembrane region" description="Helical" evidence="6">
    <location>
        <begin position="12"/>
        <end position="39"/>
    </location>
</feature>
<keyword evidence="5 6" id="KW-0472">Membrane</keyword>
<evidence type="ECO:0000256" key="6">
    <source>
        <dbReference type="SAM" id="Phobius"/>
    </source>
</evidence>
<keyword evidence="8" id="KW-1185">Reference proteome</keyword>
<evidence type="ECO:0000313" key="7">
    <source>
        <dbReference type="EMBL" id="RXN34177.1"/>
    </source>
</evidence>
<comment type="subcellular location">
    <subcellularLocation>
        <location evidence="1">Membrane</location>
        <topology evidence="1">Multi-pass membrane protein</topology>
    </subcellularLocation>
</comment>
<evidence type="ECO:0000256" key="5">
    <source>
        <dbReference type="ARBA" id="ARBA00023136"/>
    </source>
</evidence>
<comment type="caution">
    <text evidence="7">The sequence shown here is derived from an EMBL/GenBank/DDBJ whole genome shotgun (WGS) entry which is preliminary data.</text>
</comment>
<feature type="transmembrane region" description="Helical" evidence="6">
    <location>
        <begin position="563"/>
        <end position="588"/>
    </location>
</feature>
<feature type="transmembrane region" description="Helical" evidence="6">
    <location>
        <begin position="308"/>
        <end position="329"/>
    </location>
</feature>
<dbReference type="Pfam" id="PF04103">
    <property type="entry name" value="CD20"/>
    <property type="match status" value="3"/>
</dbReference>
<dbReference type="Proteomes" id="UP000290572">
    <property type="component" value="Unassembled WGS sequence"/>
</dbReference>
<dbReference type="InterPro" id="IPR007237">
    <property type="entry name" value="CD20-like"/>
</dbReference>
<organism evidence="7 8">
    <name type="scientific">Labeo rohita</name>
    <name type="common">Indian major carp</name>
    <name type="synonym">Cyprinus rohita</name>
    <dbReference type="NCBI Taxonomy" id="84645"/>
    <lineage>
        <taxon>Eukaryota</taxon>
        <taxon>Metazoa</taxon>
        <taxon>Chordata</taxon>
        <taxon>Craniata</taxon>
        <taxon>Vertebrata</taxon>
        <taxon>Euteleostomi</taxon>
        <taxon>Actinopterygii</taxon>
        <taxon>Neopterygii</taxon>
        <taxon>Teleostei</taxon>
        <taxon>Ostariophysi</taxon>
        <taxon>Cypriniformes</taxon>
        <taxon>Cyprinidae</taxon>
        <taxon>Labeoninae</taxon>
        <taxon>Labeonini</taxon>
        <taxon>Labeo</taxon>
    </lineage>
</organism>
<feature type="transmembrane region" description="Helical" evidence="6">
    <location>
        <begin position="225"/>
        <end position="247"/>
    </location>
</feature>
<comment type="similarity">
    <text evidence="2">Belongs to the MS4A family.</text>
</comment>
<feature type="transmembrane region" description="Helical" evidence="6">
    <location>
        <begin position="480"/>
        <end position="498"/>
    </location>
</feature>
<dbReference type="PANTHER" id="PTHR23320">
    <property type="entry name" value="MEMBRANE-SPANNING 4-DOMAINS SUBFAMILY A MS4A -RELATED"/>
    <property type="match status" value="1"/>
</dbReference>
<proteinExistence type="inferred from homology"/>